<evidence type="ECO:0000256" key="1">
    <source>
        <dbReference type="SAM" id="MobiDB-lite"/>
    </source>
</evidence>
<organism evidence="2 3">
    <name type="scientific">Elysia marginata</name>
    <dbReference type="NCBI Taxonomy" id="1093978"/>
    <lineage>
        <taxon>Eukaryota</taxon>
        <taxon>Metazoa</taxon>
        <taxon>Spiralia</taxon>
        <taxon>Lophotrochozoa</taxon>
        <taxon>Mollusca</taxon>
        <taxon>Gastropoda</taxon>
        <taxon>Heterobranchia</taxon>
        <taxon>Euthyneura</taxon>
        <taxon>Panpulmonata</taxon>
        <taxon>Sacoglossa</taxon>
        <taxon>Placobranchoidea</taxon>
        <taxon>Plakobranchidae</taxon>
        <taxon>Elysia</taxon>
    </lineage>
</organism>
<accession>A0AAV4EWW4</accession>
<comment type="caution">
    <text evidence="2">The sequence shown here is derived from an EMBL/GenBank/DDBJ whole genome shotgun (WGS) entry which is preliminary data.</text>
</comment>
<proteinExistence type="predicted"/>
<dbReference type="AlphaFoldDB" id="A0AAV4EWW4"/>
<gene>
    <name evidence="2" type="ORF">ElyMa_000207600</name>
</gene>
<reference evidence="2 3" key="1">
    <citation type="journal article" date="2021" name="Elife">
        <title>Chloroplast acquisition without the gene transfer in kleptoplastic sea slugs, Plakobranchus ocellatus.</title>
        <authorList>
            <person name="Maeda T."/>
            <person name="Takahashi S."/>
            <person name="Yoshida T."/>
            <person name="Shimamura S."/>
            <person name="Takaki Y."/>
            <person name="Nagai Y."/>
            <person name="Toyoda A."/>
            <person name="Suzuki Y."/>
            <person name="Arimoto A."/>
            <person name="Ishii H."/>
            <person name="Satoh N."/>
            <person name="Nishiyama T."/>
            <person name="Hasebe M."/>
            <person name="Maruyama T."/>
            <person name="Minagawa J."/>
            <person name="Obokata J."/>
            <person name="Shigenobu S."/>
        </authorList>
    </citation>
    <scope>NUCLEOTIDE SEQUENCE [LARGE SCALE GENOMIC DNA]</scope>
</reference>
<evidence type="ECO:0000313" key="2">
    <source>
        <dbReference type="EMBL" id="GFR65647.1"/>
    </source>
</evidence>
<name>A0AAV4EWW4_9GAST</name>
<keyword evidence="3" id="KW-1185">Reference proteome</keyword>
<feature type="region of interest" description="Disordered" evidence="1">
    <location>
        <begin position="222"/>
        <end position="260"/>
    </location>
</feature>
<dbReference type="EMBL" id="BMAT01000399">
    <property type="protein sequence ID" value="GFR65647.1"/>
    <property type="molecule type" value="Genomic_DNA"/>
</dbReference>
<protein>
    <submittedName>
        <fullName evidence="2">Retrovirus-related Pol polyprotein from type-1 retrotransposable element R1 4</fullName>
    </submittedName>
</protein>
<sequence>MTLNVEKCEVTHFSKWTKEATWRPTVNFLGQNLSYVEFPTFLGVTFDRQLTFRQHVGRIKQKAAKRINTLRCLAGKSWGSEKKDLRLVYLTYIRSAISYAYNVWYPCVSKENREKLEVTQRDAARTRTGCTKNTNSKLLINEAGLLPLYVESDIAQATAYERCLRLPGDDSPREIADNPVRQRLKSLGTWTETGKSSAEDSGLEDLPLQFRCSRQRSLLHLRGEPRQPGPCAEGMPNKHPVQRLPARKPQRCPVDRPGEGRRVPACLRQDTCRSDRIAKDRQKNQQQRNTGVFFA</sequence>
<dbReference type="PANTHER" id="PTHR33481">
    <property type="entry name" value="REVERSE TRANSCRIPTASE"/>
    <property type="match status" value="1"/>
</dbReference>
<dbReference type="Proteomes" id="UP000762676">
    <property type="component" value="Unassembled WGS sequence"/>
</dbReference>
<dbReference type="PANTHER" id="PTHR33481:SF1">
    <property type="entry name" value="ENDONUCLEASE_EXONUCLEASE_PHOSPHATASE DOMAIN-CONTAINING PROTEIN-RELATED"/>
    <property type="match status" value="1"/>
</dbReference>
<evidence type="ECO:0000313" key="3">
    <source>
        <dbReference type="Proteomes" id="UP000762676"/>
    </source>
</evidence>